<organism evidence="1 2">
    <name type="scientific">Ambrosiozyma monospora</name>
    <name type="common">Yeast</name>
    <name type="synonym">Endomycopsis monosporus</name>
    <dbReference type="NCBI Taxonomy" id="43982"/>
    <lineage>
        <taxon>Eukaryota</taxon>
        <taxon>Fungi</taxon>
        <taxon>Dikarya</taxon>
        <taxon>Ascomycota</taxon>
        <taxon>Saccharomycotina</taxon>
        <taxon>Pichiomycetes</taxon>
        <taxon>Pichiales</taxon>
        <taxon>Pichiaceae</taxon>
        <taxon>Ambrosiozyma</taxon>
    </lineage>
</organism>
<comment type="caution">
    <text evidence="1">The sequence shown here is derived from an EMBL/GenBank/DDBJ whole genome shotgun (WGS) entry which is preliminary data.</text>
</comment>
<evidence type="ECO:0000313" key="1">
    <source>
        <dbReference type="EMBL" id="GME72836.1"/>
    </source>
</evidence>
<dbReference type="Proteomes" id="UP001165064">
    <property type="component" value="Unassembled WGS sequence"/>
</dbReference>
<sequence>MNITPYDILKQGPENHADMISFESNNRSLNSETYSEGDYIFSEMQTNDEDKEKLQNYKLLEPNVLAKTRLQRFKDNIWYDDRTWTRIFIISSIISSLLILALESVLTALAVRLFIKLPQSAAVNDEFKKLTNFAIDWFNNSVMSYMGIYIFAELYQVLLALIVLYVKDNSHLLLYLFMLIVMSVYSGLEHMVVVQGIHIVVTTISYYGNTGDTPVVDSYSNEFIVKVLGYVASGLFSLFFLVQSYFGFKLFPRFKKATGERVGNNLTLIKRNMVFEMHRALLILLSFFVPGMFLASALCYASSPIVKGLCYAGMVLSLLGFISADFCSSREKKGWTIAFMVAYVILIGIIGVMSAFYITIEPPYHLITNVVPYSVETMNTQVVYISASVLGICGGLLLIVQFFLSIKLILNFNKGLKDIHGPDHNWAKFIFGISEIQRSESDI</sequence>
<gene>
    <name evidence="1" type="ORF">Amon02_000114700</name>
</gene>
<accession>A0ACB5SUI4</accession>
<name>A0ACB5SUI4_AMBMO</name>
<keyword evidence="2" id="KW-1185">Reference proteome</keyword>
<dbReference type="EMBL" id="BSXS01000522">
    <property type="protein sequence ID" value="GME72836.1"/>
    <property type="molecule type" value="Genomic_DNA"/>
</dbReference>
<reference evidence="1" key="1">
    <citation type="submission" date="2023-04" db="EMBL/GenBank/DDBJ databases">
        <title>Ambrosiozyma monospora NBRC 10751.</title>
        <authorList>
            <person name="Ichikawa N."/>
            <person name="Sato H."/>
            <person name="Tonouchi N."/>
        </authorList>
    </citation>
    <scope>NUCLEOTIDE SEQUENCE</scope>
    <source>
        <strain evidence="1">NBRC 10751</strain>
    </source>
</reference>
<evidence type="ECO:0000313" key="2">
    <source>
        <dbReference type="Proteomes" id="UP001165064"/>
    </source>
</evidence>
<proteinExistence type="predicted"/>
<protein>
    <submittedName>
        <fullName evidence="1">Unnamed protein product</fullName>
    </submittedName>
</protein>